<keyword evidence="15" id="KW-1185">Reference proteome</keyword>
<comment type="similarity">
    <text evidence="4">Belongs to the cytochrome b560 family.</text>
</comment>
<evidence type="ECO:0000256" key="3">
    <source>
        <dbReference type="ARBA" id="ARBA00004141"/>
    </source>
</evidence>
<keyword evidence="6" id="KW-0349">Heme</keyword>
<keyword evidence="10" id="KW-0408">Iron</keyword>
<dbReference type="Pfam" id="PF01127">
    <property type="entry name" value="Sdh_cyt"/>
    <property type="match status" value="1"/>
</dbReference>
<evidence type="ECO:0000313" key="15">
    <source>
        <dbReference type="Proteomes" id="UP001269375"/>
    </source>
</evidence>
<evidence type="ECO:0000256" key="1">
    <source>
        <dbReference type="ARBA" id="ARBA00001971"/>
    </source>
</evidence>
<dbReference type="PROSITE" id="PS01000">
    <property type="entry name" value="SDH_CYT_1"/>
    <property type="match status" value="1"/>
</dbReference>
<evidence type="ECO:0000256" key="10">
    <source>
        <dbReference type="ARBA" id="ARBA00023004"/>
    </source>
</evidence>
<comment type="subunit">
    <text evidence="12">Part of an enzyme complex containing four subunits: a flavoprotein, an iron-sulfur protein, plus two membrane-anchoring proteins, SdhC and SdhD. The complex can form homotrimers.</text>
</comment>
<accession>A0ABU1GTS5</accession>
<evidence type="ECO:0000313" key="14">
    <source>
        <dbReference type="EMBL" id="MDR5895240.1"/>
    </source>
</evidence>
<dbReference type="CDD" id="cd03499">
    <property type="entry name" value="SQR_TypeC_SdhC"/>
    <property type="match status" value="1"/>
</dbReference>
<dbReference type="InterPro" id="IPR000701">
    <property type="entry name" value="SuccDH_FuR_B_TM-su"/>
</dbReference>
<evidence type="ECO:0000256" key="5">
    <source>
        <dbReference type="ARBA" id="ARBA00020076"/>
    </source>
</evidence>
<feature type="transmembrane region" description="Helical" evidence="13">
    <location>
        <begin position="113"/>
        <end position="131"/>
    </location>
</feature>
<dbReference type="PROSITE" id="PS01001">
    <property type="entry name" value="SDH_CYT_2"/>
    <property type="match status" value="1"/>
</dbReference>
<evidence type="ECO:0000256" key="12">
    <source>
        <dbReference type="ARBA" id="ARBA00025912"/>
    </source>
</evidence>
<keyword evidence="9 13" id="KW-1133">Transmembrane helix</keyword>
<comment type="function">
    <text evidence="2">Membrane-anchoring subunit of succinate dehydrogenase (SDH).</text>
</comment>
<evidence type="ECO:0000256" key="7">
    <source>
        <dbReference type="ARBA" id="ARBA00022692"/>
    </source>
</evidence>
<evidence type="ECO:0000256" key="4">
    <source>
        <dbReference type="ARBA" id="ARBA00007244"/>
    </source>
</evidence>
<reference evidence="14 15" key="1">
    <citation type="submission" date="2023-04" db="EMBL/GenBank/DDBJ databases">
        <title>A long-awaited taxogenomic arrangement of the family Halomonadaceae.</title>
        <authorList>
            <person name="De La Haba R."/>
            <person name="Chuvochina M."/>
            <person name="Wittouck S."/>
            <person name="Arahal D.R."/>
            <person name="Sanchez-Porro C."/>
            <person name="Hugenholtz P."/>
            <person name="Ventosa A."/>
        </authorList>
    </citation>
    <scope>NUCLEOTIDE SEQUENCE [LARGE SCALE GENOMIC DNA]</scope>
    <source>
        <strain evidence="14 15">DSM 22428</strain>
    </source>
</reference>
<comment type="subcellular location">
    <subcellularLocation>
        <location evidence="3">Membrane</location>
        <topology evidence="3">Multi-pass membrane protein</topology>
    </subcellularLocation>
</comment>
<dbReference type="InterPro" id="IPR018495">
    <property type="entry name" value="Succ_DH_cyt_bsu_CS"/>
</dbReference>
<dbReference type="InterPro" id="IPR014314">
    <property type="entry name" value="Succ_DH_cytb556"/>
</dbReference>
<dbReference type="InterPro" id="IPR034804">
    <property type="entry name" value="SQR/QFR_C/D"/>
</dbReference>
<evidence type="ECO:0000256" key="13">
    <source>
        <dbReference type="SAM" id="Phobius"/>
    </source>
</evidence>
<dbReference type="Proteomes" id="UP001269375">
    <property type="component" value="Unassembled WGS sequence"/>
</dbReference>
<name>A0ABU1GTS5_9GAMM</name>
<comment type="caution">
    <text evidence="14">The sequence shown here is derived from an EMBL/GenBank/DDBJ whole genome shotgun (WGS) entry which is preliminary data.</text>
</comment>
<sequence>MNSKKNPSQGKRPVNLDLTSLQFPLPSLVSITHRISGIILFVGLIFLFWAFDVSLSSPAGFDAVKDAITGNALAKIVCWGLLSALGYHLVAGIRHLLMDIGYGESLEGGQRGSQLVIVISAVLVILSGVWVW</sequence>
<dbReference type="NCBIfam" id="TIGR02970">
    <property type="entry name" value="succ_dehyd_cytB"/>
    <property type="match status" value="1"/>
</dbReference>
<dbReference type="EMBL" id="JARWAO010000002">
    <property type="protein sequence ID" value="MDR5895240.1"/>
    <property type="molecule type" value="Genomic_DNA"/>
</dbReference>
<evidence type="ECO:0000256" key="9">
    <source>
        <dbReference type="ARBA" id="ARBA00022989"/>
    </source>
</evidence>
<dbReference type="PANTHER" id="PTHR10978">
    <property type="entry name" value="SUCCINATE DEHYDROGENASE CYTOCHROME B560 SUBUNIT"/>
    <property type="match status" value="1"/>
</dbReference>
<dbReference type="SUPFAM" id="SSF81343">
    <property type="entry name" value="Fumarate reductase respiratory complex transmembrane subunits"/>
    <property type="match status" value="1"/>
</dbReference>
<organism evidence="14 15">
    <name type="scientific">Larsenimonas suaedae</name>
    <dbReference type="NCBI Taxonomy" id="1851019"/>
    <lineage>
        <taxon>Bacteria</taxon>
        <taxon>Pseudomonadati</taxon>
        <taxon>Pseudomonadota</taxon>
        <taxon>Gammaproteobacteria</taxon>
        <taxon>Oceanospirillales</taxon>
        <taxon>Halomonadaceae</taxon>
        <taxon>Larsenimonas</taxon>
    </lineage>
</organism>
<evidence type="ECO:0000256" key="2">
    <source>
        <dbReference type="ARBA" id="ARBA00004050"/>
    </source>
</evidence>
<dbReference type="Gene3D" id="1.20.1300.10">
    <property type="entry name" value="Fumarate reductase/succinate dehydrogenase, transmembrane subunit"/>
    <property type="match status" value="1"/>
</dbReference>
<keyword evidence="11 13" id="KW-0472">Membrane</keyword>
<evidence type="ECO:0000256" key="6">
    <source>
        <dbReference type="ARBA" id="ARBA00022617"/>
    </source>
</evidence>
<keyword evidence="8" id="KW-0479">Metal-binding</keyword>
<dbReference type="PANTHER" id="PTHR10978:SF5">
    <property type="entry name" value="SUCCINATE DEHYDROGENASE CYTOCHROME B560 SUBUNIT, MITOCHONDRIAL"/>
    <property type="match status" value="1"/>
</dbReference>
<feature type="transmembrane region" description="Helical" evidence="13">
    <location>
        <begin position="72"/>
        <end position="93"/>
    </location>
</feature>
<gene>
    <name evidence="14" type="primary">sdhC</name>
    <name evidence="14" type="ORF">QC825_04000</name>
</gene>
<keyword evidence="7 13" id="KW-0812">Transmembrane</keyword>
<dbReference type="PIRSF" id="PIRSF000178">
    <property type="entry name" value="SDH_cyt_b560"/>
    <property type="match status" value="1"/>
</dbReference>
<evidence type="ECO:0000256" key="8">
    <source>
        <dbReference type="ARBA" id="ARBA00022723"/>
    </source>
</evidence>
<protein>
    <recommendedName>
        <fullName evidence="5">Succinate dehydrogenase cytochrome b556 subunit</fullName>
    </recommendedName>
</protein>
<evidence type="ECO:0000256" key="11">
    <source>
        <dbReference type="ARBA" id="ARBA00023136"/>
    </source>
</evidence>
<proteinExistence type="inferred from homology"/>
<comment type="cofactor">
    <cofactor evidence="1">
        <name>heme</name>
        <dbReference type="ChEBI" id="CHEBI:30413"/>
    </cofactor>
</comment>
<feature type="transmembrane region" description="Helical" evidence="13">
    <location>
        <begin position="31"/>
        <end position="51"/>
    </location>
</feature>